<dbReference type="CDD" id="cd07341">
    <property type="entry name" value="M56_BlaR1_MecR1_like"/>
    <property type="match status" value="1"/>
</dbReference>
<reference evidence="3 4" key="1">
    <citation type="submission" date="2024-05" db="EMBL/GenBank/DDBJ databases">
        <authorList>
            <person name="Duchaud E."/>
        </authorList>
    </citation>
    <scope>NUCLEOTIDE SEQUENCE [LARGE SCALE GENOMIC DNA]</scope>
    <source>
        <strain evidence="3">Ena-SAMPLE-TAB-13-05-2024-13:56:06:370-140308</strain>
    </source>
</reference>
<feature type="transmembrane region" description="Helical" evidence="1">
    <location>
        <begin position="6"/>
        <end position="22"/>
    </location>
</feature>
<dbReference type="Proteomes" id="UP001497527">
    <property type="component" value="Unassembled WGS sequence"/>
</dbReference>
<keyword evidence="1" id="KW-0472">Membrane</keyword>
<dbReference type="EMBL" id="CAXJIO010000018">
    <property type="protein sequence ID" value="CAL2104649.1"/>
    <property type="molecule type" value="Genomic_DNA"/>
</dbReference>
<feature type="domain" description="Peptidase M56" evidence="2">
    <location>
        <begin position="140"/>
        <end position="235"/>
    </location>
</feature>
<comment type="caution">
    <text evidence="3">The sequence shown here is derived from an EMBL/GenBank/DDBJ whole genome shotgun (WGS) entry which is preliminary data.</text>
</comment>
<gene>
    <name evidence="3" type="ORF">T190423A01A_90074</name>
</gene>
<keyword evidence="4" id="KW-1185">Reference proteome</keyword>
<keyword evidence="1" id="KW-1133">Transmembrane helix</keyword>
<name>A0ABM9PGF2_9FLAO</name>
<protein>
    <submittedName>
        <fullName evidence="3">Bla regulator protein blaR1</fullName>
    </submittedName>
</protein>
<proteinExistence type="predicted"/>
<accession>A0ABM9PGF2</accession>
<feature type="transmembrane region" description="Helical" evidence="1">
    <location>
        <begin position="86"/>
        <end position="107"/>
    </location>
</feature>
<evidence type="ECO:0000313" key="3">
    <source>
        <dbReference type="EMBL" id="CAL2104649.1"/>
    </source>
</evidence>
<dbReference type="RefSeq" id="WP_348714228.1">
    <property type="nucleotide sequence ID" value="NZ_CAXJIO010000018.1"/>
</dbReference>
<evidence type="ECO:0000259" key="2">
    <source>
        <dbReference type="Pfam" id="PF05569"/>
    </source>
</evidence>
<evidence type="ECO:0000313" key="4">
    <source>
        <dbReference type="Proteomes" id="UP001497527"/>
    </source>
</evidence>
<sequence length="949" mass="109247">MIAYLLKSACCLAFLLIFYHLVLEREKMHQFNRFYLLGSVLFSFIAPLIIIYIQVPAEIIEVPITYNEPVVLNSDFIIEEETPINYWNLALGFSAVISALLSIRFIVNLLKIARKISANTQLKIDNAVLVLVEDAISPHTFWNYIFINKDEYKSHKIEDELFTHELTHVTQKHTFDVLLIEVLKIVFWFNPLFYFLKKSIQLNHEFIADEKVINSFKNISEYQYLLLNKAAWNNDYYLASNLNYSLTKKRLVMMTTKTSKVNNWLKKLAVIPLLMGSIYVFAERVETYENTSDDSLEKLTEENLFIASVESNEDNVTLRCHNCERWGKLNIPLNEEHIITDWGFTNSERVADGVYAFSVKATQNSIEFKGLKNTTWKNLSVDLTKKRTQFLNEKGILDYEKSSLNETLNSSTPAILTSAKNNGNNKSTPEYHYLKQTFWVKDKTGKKVSKKYPELSTYYKKKWLLFPPHPKEQKVVSNEKLNQLKDASVYVVRINGNLVKNSSLNNYKAADFVTFSSRKISKLAKLPQQFHYNLLTGEGFETGNIIKELAKKHQKRKTSKQSIPLEETKKPLAIKDTLPKVKKIVVNHKKKRFTYVTKDGKKISKKFSEMTEAEKKMLPPPPAPVYVSKKALSSKKFEALKNSKKYAVWIDGKIAENSVLNNYKATDFYSHHGSFVYKNARSKRFPQEYQFQLYTLAYVKKKKLLPPPPPKARKNPKAPRPVKIEVKEVPEKPKTGFINAKGQNLYYVQNKKGITYYNRWGQTVTKEGKVINPKQTDSNKVIPNQNISKVYKNGKVVSEFKKVNVPPAPPKKYRASTIPPPPPMSAEELVFRYPKARFYVNNKKVSHKKALAFVKNNEDISVITQEKQGKKIIKFAQLKSQVSIDKINDLSNSEIIGLPKGPTEDISYYLDDQPIAKADLDKISPQKIATITVKKEKDNSKSIYATSKK</sequence>
<evidence type="ECO:0000256" key="1">
    <source>
        <dbReference type="SAM" id="Phobius"/>
    </source>
</evidence>
<dbReference type="Pfam" id="PF05569">
    <property type="entry name" value="Peptidase_M56"/>
    <property type="match status" value="1"/>
</dbReference>
<dbReference type="InterPro" id="IPR008756">
    <property type="entry name" value="Peptidase_M56"/>
</dbReference>
<keyword evidence="1" id="KW-0812">Transmembrane</keyword>
<organism evidence="3 4">
    <name type="scientific">Tenacibaculum polynesiense</name>
    <dbReference type="NCBI Taxonomy" id="3137857"/>
    <lineage>
        <taxon>Bacteria</taxon>
        <taxon>Pseudomonadati</taxon>
        <taxon>Bacteroidota</taxon>
        <taxon>Flavobacteriia</taxon>
        <taxon>Flavobacteriales</taxon>
        <taxon>Flavobacteriaceae</taxon>
        <taxon>Tenacibaculum</taxon>
    </lineage>
</organism>
<feature type="transmembrane region" description="Helical" evidence="1">
    <location>
        <begin position="34"/>
        <end position="53"/>
    </location>
</feature>